<organism evidence="13 14">
    <name type="scientific">Ilex paraguariensis</name>
    <name type="common">yerba mate</name>
    <dbReference type="NCBI Taxonomy" id="185542"/>
    <lineage>
        <taxon>Eukaryota</taxon>
        <taxon>Viridiplantae</taxon>
        <taxon>Streptophyta</taxon>
        <taxon>Embryophyta</taxon>
        <taxon>Tracheophyta</taxon>
        <taxon>Spermatophyta</taxon>
        <taxon>Magnoliopsida</taxon>
        <taxon>eudicotyledons</taxon>
        <taxon>Gunneridae</taxon>
        <taxon>Pentapetalae</taxon>
        <taxon>asterids</taxon>
        <taxon>campanulids</taxon>
        <taxon>Aquifoliales</taxon>
        <taxon>Aquifoliaceae</taxon>
        <taxon>Ilex</taxon>
    </lineage>
</organism>
<evidence type="ECO:0000256" key="5">
    <source>
        <dbReference type="ARBA" id="ARBA00023015"/>
    </source>
</evidence>
<dbReference type="EMBL" id="CAUOFW020000203">
    <property type="protein sequence ID" value="CAK9133821.1"/>
    <property type="molecule type" value="Genomic_DNA"/>
</dbReference>
<reference evidence="13 14" key="1">
    <citation type="submission" date="2024-02" db="EMBL/GenBank/DDBJ databases">
        <authorList>
            <person name="Vignale AGUSTIN F."/>
            <person name="Sosa J E."/>
            <person name="Modenutti C."/>
        </authorList>
    </citation>
    <scope>NUCLEOTIDE SEQUENCE [LARGE SCALE GENOMIC DNA]</scope>
</reference>
<evidence type="ECO:0000256" key="3">
    <source>
        <dbReference type="ARBA" id="ARBA00022771"/>
    </source>
</evidence>
<sequence>MSLMESWSFVSGGTGFASEESVSADGIPRDKNELIGWELKNPSCFGSNMVISSQEPIKNQGFVELGFPEMMKKSLPNGSIFGGRMLTSVTAMTNAFSGEEDSSSKLSSSVVESNGEDSSFIDLKLGRLADHSEAQNFNSCKATPNLSSAESSIPAKRVRSGGLSSSTHFCQVYGCRKDLSSSKDYHKRHKVCEVHSKTAKVIVNGIEQRFCQQCSRFHLLVEFDDGKRSCRKRLAGHNERRRKPHGGIHYGRTAKLFQPYSDSAGIRFQGTAFTTSSFNSRGLLPSSLLHPQKYEMNDWRRHIKVENVADYSPSAIPVTNEHMQSMSLFHSSAFDKQCLPFHDNGITTTTGSKFSENSDGGSNLISRSLVQNGSIGSEGFSFFNSAATVHGQSEISDSGRALSLLSFQTHNSSSHSSGIPMVHSLIIPGGHAHYRQTAVSEKFLGVSVQTSGMGETSKIHSSGISSVEESQLDPILISDGTNAVNFGMDEIFQRSEYINGKDHLSCNDEPTIDLLQLSSQLQRVEHQKQLMQMKHKNDAFSSLRIT</sequence>
<dbReference type="SUPFAM" id="SSF103612">
    <property type="entry name" value="SBT domain"/>
    <property type="match status" value="1"/>
</dbReference>
<dbReference type="EMBL" id="CAUOFW020004029">
    <property type="protein sequence ID" value="CAK9163435.1"/>
    <property type="molecule type" value="Genomic_DNA"/>
</dbReference>
<keyword evidence="5" id="KW-0805">Transcription regulation</keyword>
<evidence type="ECO:0000256" key="7">
    <source>
        <dbReference type="ARBA" id="ARBA00023163"/>
    </source>
</evidence>
<comment type="caution">
    <text evidence="13">The sequence shown here is derived from an EMBL/GenBank/DDBJ whole genome shotgun (WGS) entry which is preliminary data.</text>
</comment>
<dbReference type="InterPro" id="IPR004333">
    <property type="entry name" value="SBP_dom"/>
</dbReference>
<evidence type="ECO:0000256" key="1">
    <source>
        <dbReference type="ARBA" id="ARBA00004123"/>
    </source>
</evidence>
<keyword evidence="4" id="KW-0862">Zinc</keyword>
<evidence type="ECO:0000313" key="13">
    <source>
        <dbReference type="EMBL" id="CAK9163435.1"/>
    </source>
</evidence>
<evidence type="ECO:0000256" key="4">
    <source>
        <dbReference type="ARBA" id="ARBA00022833"/>
    </source>
</evidence>
<dbReference type="Pfam" id="PF03110">
    <property type="entry name" value="SBP"/>
    <property type="match status" value="1"/>
</dbReference>
<feature type="domain" description="SBP-type" evidence="11">
    <location>
        <begin position="167"/>
        <end position="244"/>
    </location>
</feature>
<dbReference type="GO" id="GO:0005634">
    <property type="term" value="C:nucleus"/>
    <property type="evidence" value="ECO:0007669"/>
    <property type="project" value="UniProtKB-SubCell"/>
</dbReference>
<proteinExistence type="predicted"/>
<dbReference type="InterPro" id="IPR044817">
    <property type="entry name" value="SBP-like"/>
</dbReference>
<accession>A0ABC8T2K5</accession>
<comment type="subcellular location">
    <subcellularLocation>
        <location evidence="1">Nucleus</location>
    </subcellularLocation>
</comment>
<evidence type="ECO:0000256" key="2">
    <source>
        <dbReference type="ARBA" id="ARBA00022723"/>
    </source>
</evidence>
<evidence type="ECO:0000259" key="11">
    <source>
        <dbReference type="PROSITE" id="PS51141"/>
    </source>
</evidence>
<dbReference type="GO" id="GO:0003677">
    <property type="term" value="F:DNA binding"/>
    <property type="evidence" value="ECO:0007669"/>
    <property type="project" value="UniProtKB-KW"/>
</dbReference>
<dbReference type="FunFam" id="4.10.1100.10:FF:000001">
    <property type="entry name" value="Squamosa promoter-binding-like protein 14"/>
    <property type="match status" value="1"/>
</dbReference>
<dbReference type="Gene3D" id="4.10.1100.10">
    <property type="entry name" value="Transcription factor, SBP-box domain"/>
    <property type="match status" value="1"/>
</dbReference>
<keyword evidence="8" id="KW-0539">Nucleus</keyword>
<keyword evidence="3 10" id="KW-0863">Zinc-finger</keyword>
<evidence type="ECO:0000256" key="10">
    <source>
        <dbReference type="PROSITE-ProRule" id="PRU00470"/>
    </source>
</evidence>
<dbReference type="Proteomes" id="UP001642360">
    <property type="component" value="Unassembled WGS sequence"/>
</dbReference>
<evidence type="ECO:0000256" key="8">
    <source>
        <dbReference type="ARBA" id="ARBA00023242"/>
    </source>
</evidence>
<dbReference type="PANTHER" id="PTHR31251:SF160">
    <property type="entry name" value="SBP-TYPE DOMAIN-CONTAINING PROTEIN"/>
    <property type="match status" value="1"/>
</dbReference>
<name>A0ABC8T2K5_9AQUA</name>
<keyword evidence="2" id="KW-0479">Metal-binding</keyword>
<protein>
    <recommendedName>
        <fullName evidence="11">SBP-type domain-containing protein</fullName>
    </recommendedName>
</protein>
<dbReference type="PROSITE" id="PS51141">
    <property type="entry name" value="ZF_SBP"/>
    <property type="match status" value="1"/>
</dbReference>
<keyword evidence="14" id="KW-1185">Reference proteome</keyword>
<dbReference type="AlphaFoldDB" id="A0ABC8T2K5"/>
<evidence type="ECO:0000256" key="6">
    <source>
        <dbReference type="ARBA" id="ARBA00023125"/>
    </source>
</evidence>
<dbReference type="InterPro" id="IPR036893">
    <property type="entry name" value="SBP_sf"/>
</dbReference>
<keyword evidence="6" id="KW-0238">DNA-binding</keyword>
<evidence type="ECO:0000256" key="9">
    <source>
        <dbReference type="ARBA" id="ARBA00056472"/>
    </source>
</evidence>
<keyword evidence="7" id="KW-0804">Transcription</keyword>
<evidence type="ECO:0000313" key="14">
    <source>
        <dbReference type="Proteomes" id="UP001642360"/>
    </source>
</evidence>
<dbReference type="PANTHER" id="PTHR31251">
    <property type="entry name" value="SQUAMOSA PROMOTER-BINDING-LIKE PROTEIN 4"/>
    <property type="match status" value="1"/>
</dbReference>
<comment type="function">
    <text evidence="9">Probable transcriptional factor. Binds to the promoter of the SQUAMOSA gene.</text>
</comment>
<dbReference type="GO" id="GO:0008270">
    <property type="term" value="F:zinc ion binding"/>
    <property type="evidence" value="ECO:0007669"/>
    <property type="project" value="UniProtKB-KW"/>
</dbReference>
<gene>
    <name evidence="13" type="ORF">ILEXP_LOCUS32482</name>
    <name evidence="12" type="ORF">ILEXP_LOCUS745</name>
</gene>
<evidence type="ECO:0000313" key="12">
    <source>
        <dbReference type="EMBL" id="CAK9133821.1"/>
    </source>
</evidence>